<evidence type="ECO:0000313" key="1">
    <source>
        <dbReference type="EMBL" id="PKA59316.1"/>
    </source>
</evidence>
<reference evidence="1 2" key="1">
    <citation type="journal article" date="2017" name="Nature">
        <title>The Apostasia genome and the evolution of orchids.</title>
        <authorList>
            <person name="Zhang G.Q."/>
            <person name="Liu K.W."/>
            <person name="Li Z."/>
            <person name="Lohaus R."/>
            <person name="Hsiao Y.Y."/>
            <person name="Niu S.C."/>
            <person name="Wang J.Y."/>
            <person name="Lin Y.C."/>
            <person name="Xu Q."/>
            <person name="Chen L.J."/>
            <person name="Yoshida K."/>
            <person name="Fujiwara S."/>
            <person name="Wang Z.W."/>
            <person name="Zhang Y.Q."/>
            <person name="Mitsuda N."/>
            <person name="Wang M."/>
            <person name="Liu G.H."/>
            <person name="Pecoraro L."/>
            <person name="Huang H.X."/>
            <person name="Xiao X.J."/>
            <person name="Lin M."/>
            <person name="Wu X.Y."/>
            <person name="Wu W.L."/>
            <person name="Chen Y.Y."/>
            <person name="Chang S.B."/>
            <person name="Sakamoto S."/>
            <person name="Ohme-Takagi M."/>
            <person name="Yagi M."/>
            <person name="Zeng S.J."/>
            <person name="Shen C.Y."/>
            <person name="Yeh C.M."/>
            <person name="Luo Y.B."/>
            <person name="Tsai W.C."/>
            <person name="Van de Peer Y."/>
            <person name="Liu Z.J."/>
        </authorList>
    </citation>
    <scope>NUCLEOTIDE SEQUENCE [LARGE SCALE GENOMIC DNA]</scope>
    <source>
        <strain evidence="2">cv. Shenzhen</strain>
        <tissue evidence="1">Stem</tissue>
    </source>
</reference>
<protein>
    <submittedName>
        <fullName evidence="1">Uncharacterized protein</fullName>
    </submittedName>
</protein>
<dbReference type="EMBL" id="KZ451950">
    <property type="protein sequence ID" value="PKA59316.1"/>
    <property type="molecule type" value="Genomic_DNA"/>
</dbReference>
<name>A0A2I0AUY9_9ASPA</name>
<sequence>MLRLRELIKTVVEAGYLPEFRLIEQPPLRQANYNLAEVFGQPKPQGKKPNMTMFNHFPDNSISSGRTFVAQIHPSFLPLPNITFFAEDLPGQATTSDQSVVICADIGEFHLHRILIDTGSFVDILCMDTFRKMGFPNCAPTHGSHSGDFASDAYRPIRQITLPVSRKGLQDYHSNDELHYHRRCFQVQCYFWQTNRLF</sequence>
<gene>
    <name evidence="1" type="ORF">AXF42_Ash001410</name>
</gene>
<keyword evidence="2" id="KW-1185">Reference proteome</keyword>
<proteinExistence type="predicted"/>
<organism evidence="1 2">
    <name type="scientific">Apostasia shenzhenica</name>
    <dbReference type="NCBI Taxonomy" id="1088818"/>
    <lineage>
        <taxon>Eukaryota</taxon>
        <taxon>Viridiplantae</taxon>
        <taxon>Streptophyta</taxon>
        <taxon>Embryophyta</taxon>
        <taxon>Tracheophyta</taxon>
        <taxon>Spermatophyta</taxon>
        <taxon>Magnoliopsida</taxon>
        <taxon>Liliopsida</taxon>
        <taxon>Asparagales</taxon>
        <taxon>Orchidaceae</taxon>
        <taxon>Apostasioideae</taxon>
        <taxon>Apostasia</taxon>
    </lineage>
</organism>
<dbReference type="AlphaFoldDB" id="A0A2I0AUY9"/>
<dbReference type="Proteomes" id="UP000236161">
    <property type="component" value="Unassembled WGS sequence"/>
</dbReference>
<accession>A0A2I0AUY9</accession>
<dbReference type="OrthoDB" id="2919534at2759"/>
<evidence type="ECO:0000313" key="2">
    <source>
        <dbReference type="Proteomes" id="UP000236161"/>
    </source>
</evidence>